<reference evidence="1" key="1">
    <citation type="submission" date="2019-05" db="EMBL/GenBank/DDBJ databases">
        <title>Methanoculleus sp. FWC-SCC1, a methanogenic archaeon isolated from deep marine cold seep.</title>
        <authorList>
            <person name="Chen Y.-W."/>
            <person name="Chen S.-C."/>
            <person name="Teng N.-H."/>
            <person name="Lai M.-C."/>
        </authorList>
    </citation>
    <scope>NUCLEOTIDE SEQUENCE</scope>
    <source>
        <strain evidence="1">FWC-SCC1</strain>
    </source>
</reference>
<comment type="caution">
    <text evidence="1">The sequence shown here is derived from an EMBL/GenBank/DDBJ whole genome shotgun (WGS) entry which is preliminary data.</text>
</comment>
<evidence type="ECO:0000313" key="1">
    <source>
        <dbReference type="EMBL" id="MDN7023654.1"/>
    </source>
</evidence>
<sequence>MPSRCVNNLGGRVILKDATVDEVNRYVAMNSKEQYILVPDFVFRDIRVLLKSPMLLGLKIRRQKVLLPFTKPCPGYGTVLYEINATEDDFAYLRANLARPVEGE</sequence>
<dbReference type="InterPro" id="IPR012031">
    <property type="entry name" value="MTH0776-like"/>
</dbReference>
<dbReference type="Pfam" id="PF08979">
    <property type="entry name" value="DUF1894"/>
    <property type="match status" value="1"/>
</dbReference>
<gene>
    <name evidence="1" type="ORF">FGU65_01855</name>
</gene>
<dbReference type="EMBL" id="VCYH01000001">
    <property type="protein sequence ID" value="MDN7023654.1"/>
    <property type="molecule type" value="Genomic_DNA"/>
</dbReference>
<evidence type="ECO:0000313" key="2">
    <source>
        <dbReference type="Proteomes" id="UP001168338"/>
    </source>
</evidence>
<keyword evidence="2" id="KW-1185">Reference proteome</keyword>
<accession>A0ABT8M6T3</accession>
<organism evidence="1 2">
    <name type="scientific">Methanoculleus frigidifontis</name>
    <dbReference type="NCBI Taxonomy" id="2584085"/>
    <lineage>
        <taxon>Archaea</taxon>
        <taxon>Methanobacteriati</taxon>
        <taxon>Methanobacteriota</taxon>
        <taxon>Stenosarchaea group</taxon>
        <taxon>Methanomicrobia</taxon>
        <taxon>Methanomicrobiales</taxon>
        <taxon>Methanomicrobiaceae</taxon>
        <taxon>Methanoculleus</taxon>
    </lineage>
</organism>
<dbReference type="Proteomes" id="UP001168338">
    <property type="component" value="Unassembled WGS sequence"/>
</dbReference>
<dbReference type="RefSeq" id="WP_301662700.1">
    <property type="nucleotide sequence ID" value="NZ_VCYH01000001.1"/>
</dbReference>
<proteinExistence type="predicted"/>
<name>A0ABT8M6T3_9EURY</name>
<protein>
    <submittedName>
        <fullName evidence="1">DUF1894 domain-containing protein</fullName>
    </submittedName>
</protein>